<evidence type="ECO:0000313" key="3">
    <source>
        <dbReference type="EMBL" id="TDD17865.1"/>
    </source>
</evidence>
<comment type="caution">
    <text evidence="3">The sequence shown here is derived from an EMBL/GenBank/DDBJ whole genome shotgun (WGS) entry which is preliminary data.</text>
</comment>
<feature type="transmembrane region" description="Helical" evidence="2">
    <location>
        <begin position="116"/>
        <end position="140"/>
    </location>
</feature>
<gene>
    <name evidence="3" type="ORF">E1294_26575</name>
</gene>
<keyword evidence="2" id="KW-0812">Transmembrane</keyword>
<feature type="compositionally biased region" description="Low complexity" evidence="1">
    <location>
        <begin position="256"/>
        <end position="272"/>
    </location>
</feature>
<feature type="region of interest" description="Disordered" evidence="1">
    <location>
        <begin position="386"/>
        <end position="426"/>
    </location>
</feature>
<dbReference type="AlphaFoldDB" id="A0A4R4WNZ4"/>
<evidence type="ECO:0000313" key="4">
    <source>
        <dbReference type="Proteomes" id="UP000294543"/>
    </source>
</evidence>
<feature type="region of interest" description="Disordered" evidence="1">
    <location>
        <begin position="255"/>
        <end position="294"/>
    </location>
</feature>
<feature type="transmembrane region" description="Helical" evidence="2">
    <location>
        <begin position="192"/>
        <end position="213"/>
    </location>
</feature>
<organism evidence="3 4">
    <name type="scientific">Nonomuraea diastatica</name>
    <dbReference type="NCBI Taxonomy" id="1848329"/>
    <lineage>
        <taxon>Bacteria</taxon>
        <taxon>Bacillati</taxon>
        <taxon>Actinomycetota</taxon>
        <taxon>Actinomycetes</taxon>
        <taxon>Streptosporangiales</taxon>
        <taxon>Streptosporangiaceae</taxon>
        <taxon>Nonomuraea</taxon>
    </lineage>
</organism>
<feature type="transmembrane region" description="Helical" evidence="2">
    <location>
        <begin position="160"/>
        <end position="180"/>
    </location>
</feature>
<reference evidence="3 4" key="1">
    <citation type="submission" date="2019-03" db="EMBL/GenBank/DDBJ databases">
        <title>Draft genome sequences of novel Actinobacteria.</title>
        <authorList>
            <person name="Sahin N."/>
            <person name="Ay H."/>
            <person name="Saygin H."/>
        </authorList>
    </citation>
    <scope>NUCLEOTIDE SEQUENCE [LARGE SCALE GENOMIC DNA]</scope>
    <source>
        <strain evidence="3 4">KC712</strain>
    </source>
</reference>
<dbReference type="Proteomes" id="UP000294543">
    <property type="component" value="Unassembled WGS sequence"/>
</dbReference>
<keyword evidence="2" id="KW-1133">Transmembrane helix</keyword>
<name>A0A4R4WNZ4_9ACTN</name>
<protein>
    <submittedName>
        <fullName evidence="3">DUF2637 domain-containing protein</fullName>
    </submittedName>
</protein>
<feature type="region of interest" description="Disordered" evidence="1">
    <location>
        <begin position="1"/>
        <end position="93"/>
    </location>
</feature>
<proteinExistence type="predicted"/>
<dbReference type="EMBL" id="SMKP01000080">
    <property type="protein sequence ID" value="TDD17865.1"/>
    <property type="molecule type" value="Genomic_DNA"/>
</dbReference>
<feature type="compositionally biased region" description="Basic residues" evidence="1">
    <location>
        <begin position="42"/>
        <end position="54"/>
    </location>
</feature>
<keyword evidence="4" id="KW-1185">Reference proteome</keyword>
<feature type="transmembrane region" description="Helical" evidence="2">
    <location>
        <begin position="225"/>
        <end position="249"/>
    </location>
</feature>
<sequence>MCWPATSVSATTALKGAPPHDHHPSQQHGQRPVHQRREPRARNPRPVRGHHRADRLRGGVHQQSRPDRPCRHAPPGPADARAEGAHRRAPARQVRRAALLRSPGGGHMKTTRRRDWWTLGGVGVVAAAAVIASFTAQAGLGRLAGWDAALALPGGLEVSLSWLLPLCVDAYGAVATRITVNAKYSAETRKHALIHAVGAVVVSIIGNAIYHALEAGVLHLGSSRWVLVVAVSMVPPVALGALAHLMALCARDDTTEPASCEPASESAPAAAPVRTDDAPTAEPSPPTGVGEEPVRVEHVTRVPHTPRTGPAPRAVAAARTGVVELATVRADRTERTERVDRTAFIAELARQIFTAEADGNRWEPDYDELEARSGYRRSWCEKAVRDARALAAHDQPSTTSTHDTDADAGDADQHTGHGASENEVAQ</sequence>
<accession>A0A4R4WNZ4</accession>
<dbReference type="OrthoDB" id="3684568at2"/>
<evidence type="ECO:0000256" key="1">
    <source>
        <dbReference type="SAM" id="MobiDB-lite"/>
    </source>
</evidence>
<evidence type="ECO:0000256" key="2">
    <source>
        <dbReference type="SAM" id="Phobius"/>
    </source>
</evidence>
<keyword evidence="2" id="KW-0472">Membrane</keyword>
<feature type="compositionally biased region" description="Polar residues" evidence="1">
    <location>
        <begin position="1"/>
        <end position="12"/>
    </location>
</feature>